<dbReference type="EMBL" id="MU805992">
    <property type="protein sequence ID" value="KAJ3842874.1"/>
    <property type="molecule type" value="Genomic_DNA"/>
</dbReference>
<feature type="compositionally biased region" description="Polar residues" evidence="1">
    <location>
        <begin position="283"/>
        <end position="301"/>
    </location>
</feature>
<sequence>MEHGEAFARFDPTLVQANIHSFGMGSTPAQRSYERIPTEWIRKEEALNSRPQRSFLVTRESKRSSERSDSKKAEKEAKRRSLQQRRDSVQEWLKSVHTTQDPSLLGPVVRSSSPVRAAVPADGQKERGERKERPKGARTKEKVSADSTTNISRSNSYSSGLDNSSVPTLLSQTPKSSNDTLPRSPTRTHKNDFLSAVASSIRHVDDYSESDTNTHTLGVAQSGRVRAIAHQSITSMHDSDVTLYRHRGSSPDGPDDDSLKEEVEIQSRSEEFTVMDSAVPVQHQESQKNAQFLPPTSQTVDSGVTGVIGTESASLIRLSPPPLENSGLSWKEEDEEKPIQRSLADEMRFAEQKQAEDEHKAGGDVIIIAQDSDKPADEDEDDDIDLVNIEEDMEEEAFEVVDVDEGGSVVTEEFQQTGYHGEGEGAGSVSSSVCIV</sequence>
<feature type="compositionally biased region" description="Basic and acidic residues" evidence="1">
    <location>
        <begin position="59"/>
        <end position="89"/>
    </location>
</feature>
<accession>A0AA38PH73</accession>
<feature type="region of interest" description="Disordered" evidence="1">
    <location>
        <begin position="280"/>
        <end position="301"/>
    </location>
</feature>
<protein>
    <submittedName>
        <fullName evidence="2">Uncharacterized protein</fullName>
    </submittedName>
</protein>
<dbReference type="AlphaFoldDB" id="A0AA38PH73"/>
<feature type="compositionally biased region" description="Polar residues" evidence="1">
    <location>
        <begin position="166"/>
        <end position="185"/>
    </location>
</feature>
<dbReference type="Proteomes" id="UP001163846">
    <property type="component" value="Unassembled WGS sequence"/>
</dbReference>
<feature type="region of interest" description="Disordered" evidence="1">
    <location>
        <begin position="317"/>
        <end position="337"/>
    </location>
</feature>
<feature type="region of interest" description="Disordered" evidence="1">
    <location>
        <begin position="47"/>
        <end position="192"/>
    </location>
</feature>
<reference evidence="2" key="1">
    <citation type="submission" date="2022-08" db="EMBL/GenBank/DDBJ databases">
        <authorList>
            <consortium name="DOE Joint Genome Institute"/>
            <person name="Min B."/>
            <person name="Riley R."/>
            <person name="Sierra-Patev S."/>
            <person name="Naranjo-Ortiz M."/>
            <person name="Looney B."/>
            <person name="Konkel Z."/>
            <person name="Slot J.C."/>
            <person name="Sakamoto Y."/>
            <person name="Steenwyk J.L."/>
            <person name="Rokas A."/>
            <person name="Carro J."/>
            <person name="Camarero S."/>
            <person name="Ferreira P."/>
            <person name="Molpeceres G."/>
            <person name="Ruiz-Duenas F.J."/>
            <person name="Serrano A."/>
            <person name="Henrissat B."/>
            <person name="Drula E."/>
            <person name="Hughes K.W."/>
            <person name="Mata J.L."/>
            <person name="Ishikawa N.K."/>
            <person name="Vargas-Isla R."/>
            <person name="Ushijima S."/>
            <person name="Smith C.A."/>
            <person name="Ahrendt S."/>
            <person name="Andreopoulos W."/>
            <person name="He G."/>
            <person name="Labutti K."/>
            <person name="Lipzen A."/>
            <person name="Ng V."/>
            <person name="Sandor L."/>
            <person name="Barry K."/>
            <person name="Martinez A.T."/>
            <person name="Xiao Y."/>
            <person name="Gibbons J.G."/>
            <person name="Terashima K."/>
            <person name="Hibbett D.S."/>
            <person name="Grigoriev I.V."/>
        </authorList>
    </citation>
    <scope>NUCLEOTIDE SEQUENCE</scope>
    <source>
        <strain evidence="2">TFB9207</strain>
    </source>
</reference>
<organism evidence="2 3">
    <name type="scientific">Lentinula raphanica</name>
    <dbReference type="NCBI Taxonomy" id="153919"/>
    <lineage>
        <taxon>Eukaryota</taxon>
        <taxon>Fungi</taxon>
        <taxon>Dikarya</taxon>
        <taxon>Basidiomycota</taxon>
        <taxon>Agaricomycotina</taxon>
        <taxon>Agaricomycetes</taxon>
        <taxon>Agaricomycetidae</taxon>
        <taxon>Agaricales</taxon>
        <taxon>Marasmiineae</taxon>
        <taxon>Omphalotaceae</taxon>
        <taxon>Lentinula</taxon>
    </lineage>
</organism>
<gene>
    <name evidence="2" type="ORF">F5878DRAFT_606568</name>
</gene>
<feature type="compositionally biased region" description="Low complexity" evidence="1">
    <location>
        <begin position="152"/>
        <end position="165"/>
    </location>
</feature>
<proteinExistence type="predicted"/>
<feature type="compositionally biased region" description="Low complexity" evidence="1">
    <location>
        <begin position="107"/>
        <end position="121"/>
    </location>
</feature>
<feature type="compositionally biased region" description="Basic and acidic residues" evidence="1">
    <location>
        <begin position="123"/>
        <end position="144"/>
    </location>
</feature>
<evidence type="ECO:0000256" key="1">
    <source>
        <dbReference type="SAM" id="MobiDB-lite"/>
    </source>
</evidence>
<evidence type="ECO:0000313" key="3">
    <source>
        <dbReference type="Proteomes" id="UP001163846"/>
    </source>
</evidence>
<name>A0AA38PH73_9AGAR</name>
<feature type="region of interest" description="Disordered" evidence="1">
    <location>
        <begin position="239"/>
        <end position="260"/>
    </location>
</feature>
<comment type="caution">
    <text evidence="2">The sequence shown here is derived from an EMBL/GenBank/DDBJ whole genome shotgun (WGS) entry which is preliminary data.</text>
</comment>
<keyword evidence="3" id="KW-1185">Reference proteome</keyword>
<evidence type="ECO:0000313" key="2">
    <source>
        <dbReference type="EMBL" id="KAJ3842874.1"/>
    </source>
</evidence>